<reference evidence="6 7" key="1">
    <citation type="submission" date="2017-07" db="EMBL/GenBank/DDBJ databases">
        <title>Leptospira spp. isolated from tropical soils.</title>
        <authorList>
            <person name="Thibeaux R."/>
            <person name="Iraola G."/>
            <person name="Ferres I."/>
            <person name="Bierque E."/>
            <person name="Girault D."/>
            <person name="Soupe-Gilbert M.-E."/>
            <person name="Picardeau M."/>
            <person name="Goarant C."/>
        </authorList>
    </citation>
    <scope>NUCLEOTIDE SEQUENCE [LARGE SCALE GENOMIC DNA]</scope>
    <source>
        <strain evidence="6 7">FH2-B-A1</strain>
    </source>
</reference>
<evidence type="ECO:0000259" key="4">
    <source>
        <dbReference type="PROSITE" id="PS50111"/>
    </source>
</evidence>
<dbReference type="AlphaFoldDB" id="A0A2N0AL64"/>
<dbReference type="PROSITE" id="PS50112">
    <property type="entry name" value="PAS"/>
    <property type="match status" value="1"/>
</dbReference>
<accession>A0A2N0AL64</accession>
<evidence type="ECO:0000259" key="5">
    <source>
        <dbReference type="PROSITE" id="PS50112"/>
    </source>
</evidence>
<dbReference type="SMART" id="SM00283">
    <property type="entry name" value="MA"/>
    <property type="match status" value="1"/>
</dbReference>
<dbReference type="Pfam" id="PF13426">
    <property type="entry name" value="PAS_9"/>
    <property type="match status" value="1"/>
</dbReference>
<evidence type="ECO:0000256" key="3">
    <source>
        <dbReference type="SAM" id="Phobius"/>
    </source>
</evidence>
<dbReference type="InterPro" id="IPR000014">
    <property type="entry name" value="PAS"/>
</dbReference>
<dbReference type="GO" id="GO:0007165">
    <property type="term" value="P:signal transduction"/>
    <property type="evidence" value="ECO:0007669"/>
    <property type="project" value="UniProtKB-KW"/>
</dbReference>
<protein>
    <submittedName>
        <fullName evidence="6">Diguanylate cyclase</fullName>
    </submittedName>
</protein>
<evidence type="ECO:0000256" key="2">
    <source>
        <dbReference type="PROSITE-ProRule" id="PRU00284"/>
    </source>
</evidence>
<keyword evidence="7" id="KW-1185">Reference proteome</keyword>
<proteinExistence type="predicted"/>
<dbReference type="PANTHER" id="PTHR32089">
    <property type="entry name" value="METHYL-ACCEPTING CHEMOTAXIS PROTEIN MCPB"/>
    <property type="match status" value="1"/>
</dbReference>
<dbReference type="EMBL" id="NPDX01000001">
    <property type="protein sequence ID" value="PJZ85052.1"/>
    <property type="molecule type" value="Genomic_DNA"/>
</dbReference>
<dbReference type="GO" id="GO:0016020">
    <property type="term" value="C:membrane"/>
    <property type="evidence" value="ECO:0007669"/>
    <property type="project" value="InterPro"/>
</dbReference>
<dbReference type="InterPro" id="IPR035965">
    <property type="entry name" value="PAS-like_dom_sf"/>
</dbReference>
<sequence length="834" mass="93587">MSFQVKIPQNTTLSLKTDLAGIIVFVNDDLVRLCEFERRELLGQPFKKIQHPETPESINKNIQKTLNENEPWNGLLKNQTKSGNYFWANTTITPYFDTDGKTIGQMFVGRTASENQITIGEQFYLNPKKLQSSFTLNPKKILYKFRIKTKLLFVFGLMALLMLALGINLIYIKKQEYEGAFYRLKGAEYNLSLAKLMRLTAKHRGFMARVLNGDPSAKESAVSIEKELEVTYEIFLALNEEEGLRFQVYDESREIHKKWILLKDINIKLSANDSYVQHVNLIKKMLNVNNGVGESSGLFLDPDKDTYFMIDVSLTKLPYLAEKLGQLRGTGLAHLVKGEKADPSEKNLLQEIIGSVAGHFESITISMNSIRKFNPEGKLIVDSFQKAELDFPALRELIQNRVIKEKKPTIKTLEYYNATTNLIDQIFNVNELISKQLSEKFTQRANFAKIYAIMILIATTFSLIFFILLQYFIIHSIMSVIRKSTNIISQIVRGSGELKENLDYGIHDEIGGLLKWMGVFILNITEIVFILRQVSGELSNKSKDAANLVRNYSATTQDQAASTEETSAATEELAASVENVFLSISTQADHLKEIEKVTSDFKLAMAEVANAMLGMTNLTEEFYKQANDGMLTTKTTADSIHIVNQKAELIDEVVNIINEISDRTNLLALNAAIEAARAGDLGRGFAVVAQEIGKLAEQTAHNTRNIQTLTTDTKNAIKTSVGLMMNTEESFRELLSNISKIQETAKLVSSAQEKQTADTNRIVESVHKINENSLQILNAASQEKIAVDEISKSIETIATGTQVIADNSLVLLDTAKDIEVTGEHLQTVVETYKY</sequence>
<dbReference type="InterPro" id="IPR004089">
    <property type="entry name" value="MCPsignal_dom"/>
</dbReference>
<dbReference type="SUPFAM" id="SSF55785">
    <property type="entry name" value="PYP-like sensor domain (PAS domain)"/>
    <property type="match status" value="1"/>
</dbReference>
<dbReference type="OrthoDB" id="343520at2"/>
<dbReference type="Gene3D" id="3.30.450.20">
    <property type="entry name" value="PAS domain"/>
    <property type="match status" value="1"/>
</dbReference>
<keyword evidence="3" id="KW-1133">Transmembrane helix</keyword>
<evidence type="ECO:0000256" key="1">
    <source>
        <dbReference type="ARBA" id="ARBA00023224"/>
    </source>
</evidence>
<dbReference type="SUPFAM" id="SSF58104">
    <property type="entry name" value="Methyl-accepting chemotaxis protein (MCP) signaling domain"/>
    <property type="match status" value="1"/>
</dbReference>
<name>A0A2N0AL64_9LEPT</name>
<keyword evidence="3" id="KW-0472">Membrane</keyword>
<feature type="domain" description="PAS" evidence="5">
    <location>
        <begin position="18"/>
        <end position="69"/>
    </location>
</feature>
<organism evidence="6 7">
    <name type="scientific">Leptospira harrisiae</name>
    <dbReference type="NCBI Taxonomy" id="2023189"/>
    <lineage>
        <taxon>Bacteria</taxon>
        <taxon>Pseudomonadati</taxon>
        <taxon>Spirochaetota</taxon>
        <taxon>Spirochaetia</taxon>
        <taxon>Leptospirales</taxon>
        <taxon>Leptospiraceae</taxon>
        <taxon>Leptospira</taxon>
    </lineage>
</organism>
<keyword evidence="1 2" id="KW-0807">Transducer</keyword>
<dbReference type="CDD" id="cd00130">
    <property type="entry name" value="PAS"/>
    <property type="match status" value="1"/>
</dbReference>
<evidence type="ECO:0000313" key="6">
    <source>
        <dbReference type="EMBL" id="PJZ85052.1"/>
    </source>
</evidence>
<feature type="transmembrane region" description="Helical" evidence="3">
    <location>
        <begin position="450"/>
        <end position="474"/>
    </location>
</feature>
<feature type="transmembrane region" description="Helical" evidence="3">
    <location>
        <begin position="151"/>
        <end position="172"/>
    </location>
</feature>
<dbReference type="Pfam" id="PF00015">
    <property type="entry name" value="MCPsignal"/>
    <property type="match status" value="1"/>
</dbReference>
<evidence type="ECO:0000313" key="7">
    <source>
        <dbReference type="Proteomes" id="UP000232145"/>
    </source>
</evidence>
<dbReference type="PANTHER" id="PTHR32089:SF112">
    <property type="entry name" value="LYSOZYME-LIKE PROTEIN-RELATED"/>
    <property type="match status" value="1"/>
</dbReference>
<feature type="domain" description="Methyl-accepting transducer" evidence="4">
    <location>
        <begin position="534"/>
        <end position="798"/>
    </location>
</feature>
<dbReference type="NCBIfam" id="TIGR00229">
    <property type="entry name" value="sensory_box"/>
    <property type="match status" value="1"/>
</dbReference>
<gene>
    <name evidence="6" type="ORF">CH364_01920</name>
</gene>
<dbReference type="PROSITE" id="PS50111">
    <property type="entry name" value="CHEMOTAXIS_TRANSDUC_2"/>
    <property type="match status" value="1"/>
</dbReference>
<dbReference type="Proteomes" id="UP000232145">
    <property type="component" value="Unassembled WGS sequence"/>
</dbReference>
<dbReference type="Gene3D" id="1.10.287.950">
    <property type="entry name" value="Methyl-accepting chemotaxis protein"/>
    <property type="match status" value="1"/>
</dbReference>
<keyword evidence="3" id="KW-0812">Transmembrane</keyword>
<dbReference type="RefSeq" id="WP_100741939.1">
    <property type="nucleotide sequence ID" value="NZ_NPDW01000001.1"/>
</dbReference>
<comment type="caution">
    <text evidence="6">The sequence shown here is derived from an EMBL/GenBank/DDBJ whole genome shotgun (WGS) entry which is preliminary data.</text>
</comment>